<dbReference type="HOGENOM" id="CLU_489837_0_0_12"/>
<name>H2CIL3_9LEPT</name>
<keyword evidence="2" id="KW-1133">Transmembrane helix</keyword>
<protein>
    <submittedName>
        <fullName evidence="3">Uncharacterized protein</fullName>
    </submittedName>
</protein>
<dbReference type="Proteomes" id="UP000005737">
    <property type="component" value="Unassembled WGS sequence"/>
</dbReference>
<evidence type="ECO:0000313" key="4">
    <source>
        <dbReference type="Proteomes" id="UP000005737"/>
    </source>
</evidence>
<accession>H2CIL3</accession>
<keyword evidence="4" id="KW-1185">Reference proteome</keyword>
<evidence type="ECO:0000313" key="3">
    <source>
        <dbReference type="EMBL" id="EHQ07029.1"/>
    </source>
</evidence>
<organism evidence="3 4">
    <name type="scientific">Leptonema illini DSM 21528</name>
    <dbReference type="NCBI Taxonomy" id="929563"/>
    <lineage>
        <taxon>Bacteria</taxon>
        <taxon>Pseudomonadati</taxon>
        <taxon>Spirochaetota</taxon>
        <taxon>Spirochaetia</taxon>
        <taxon>Leptospirales</taxon>
        <taxon>Leptospiraceae</taxon>
        <taxon>Leptonema</taxon>
    </lineage>
</organism>
<dbReference type="STRING" id="183.GCA_002009735_01396"/>
<proteinExistence type="predicted"/>
<dbReference type="AlphaFoldDB" id="H2CIL3"/>
<feature type="transmembrane region" description="Helical" evidence="2">
    <location>
        <begin position="33"/>
        <end position="54"/>
    </location>
</feature>
<sequence>MGVLAKKFKKHWHFLDGISECNMRYNRSVHPATIIWALCVLFLLPASLLADMVYMRDGRMLIGRIDAQSATTISLVSEGGRQVLPKGQILRIEYGDPVKQTEERNRRLARDAEIARQRAESQRLAEEKKKAEAEAVRLAEEKKKAERLAAEAAEAEARNKAIEEAKRLEEEQRKAAEESRKLEESKASVDQSTEQLEEENEITTSVLTVRTGRYTMQSAVLRNGSRLPYVGDANRIIKGGLSFNAVSDPGAVQLPFTAFRELRYETHRHRSRTGWVHTFGYLDANGSPYYVFGQENSIGSVFDGVTNLPYTSHVDSIELKDTPRLRSAEYDLLWKLYPFTQNYLDHLHLLIGGGLSASHMAAKNGLRQTDTTGSLDPSTVNPLFPAHGIQLRNSSTEYSEGTGYLHLGVGYVYPFLDIHALDVRIIASAGKGGGYLKHEEKAIIDVSGTPLISESHVRGNSEMNARRLDLEAGYAITIYDIRVRLFARMRQEHLTISSAEMRTGNGLEKMNAALTLASGGQPDLTPFLLEKMKNPAPYPEAEGYIRGIGIEAGIVF</sequence>
<keyword evidence="2" id="KW-0472">Membrane</keyword>
<reference evidence="3 4" key="1">
    <citation type="submission" date="2011-10" db="EMBL/GenBank/DDBJ databases">
        <title>The Improved High-Quality Draft genome of Leptonema illini DSM 21528.</title>
        <authorList>
            <consortium name="US DOE Joint Genome Institute (JGI-PGF)"/>
            <person name="Lucas S."/>
            <person name="Copeland A."/>
            <person name="Lapidus A."/>
            <person name="Glavina del Rio T."/>
            <person name="Dalin E."/>
            <person name="Tice H."/>
            <person name="Bruce D."/>
            <person name="Goodwin L."/>
            <person name="Pitluck S."/>
            <person name="Peters L."/>
            <person name="Mikhailova N."/>
            <person name="Held B."/>
            <person name="Kyrpides N."/>
            <person name="Mavromatis K."/>
            <person name="Ivanova N."/>
            <person name="Markowitz V."/>
            <person name="Cheng J.-F."/>
            <person name="Hugenholtz P."/>
            <person name="Woyke T."/>
            <person name="Wu D."/>
            <person name="Gronow S."/>
            <person name="Wellnitz S."/>
            <person name="Brambilla E.-M."/>
            <person name="Klenk H.-P."/>
            <person name="Eisen J.A."/>
        </authorList>
    </citation>
    <scope>NUCLEOTIDE SEQUENCE [LARGE SCALE GENOMIC DNA]</scope>
    <source>
        <strain evidence="3 4">DSM 21528</strain>
    </source>
</reference>
<keyword evidence="2" id="KW-0812">Transmembrane</keyword>
<evidence type="ECO:0000256" key="2">
    <source>
        <dbReference type="SAM" id="Phobius"/>
    </source>
</evidence>
<dbReference type="EMBL" id="JH597773">
    <property type="protein sequence ID" value="EHQ07029.1"/>
    <property type="molecule type" value="Genomic_DNA"/>
</dbReference>
<feature type="compositionally biased region" description="Basic and acidic residues" evidence="1">
    <location>
        <begin position="168"/>
        <end position="187"/>
    </location>
</feature>
<dbReference type="RefSeq" id="WP_002772750.1">
    <property type="nucleotide sequence ID" value="NZ_JH597773.1"/>
</dbReference>
<evidence type="ECO:0000256" key="1">
    <source>
        <dbReference type="SAM" id="MobiDB-lite"/>
    </source>
</evidence>
<gene>
    <name evidence="3" type="ORF">Lepil_2353</name>
</gene>
<feature type="region of interest" description="Disordered" evidence="1">
    <location>
        <begin position="168"/>
        <end position="201"/>
    </location>
</feature>